<name>A0ACD0P4S2_9BASI</name>
<sequence length="233" mass="26352">MSSRFKEEEISKNKQLRLEYVKDFVEFDDDDIQALKSAGPVLGPVLPNLIDQVYFKLFSYDPTKQVFVQRYGSLDQATGEKILTLDSSAIKGRKDFLTRWVKMIIAGDYESGQIWKYMERVGVVHAGASLKHGPPLFVCLRDCLLLFGWLETILVKTLLDVPDSMLSIEEKARTIAAFNKVLWIQAEFFSHAQEKDQPPRSEILMSKPVGFALMVVALSTIVTAICWKLATGI</sequence>
<dbReference type="EMBL" id="KZ819743">
    <property type="protein sequence ID" value="PWN53066.1"/>
    <property type="molecule type" value="Genomic_DNA"/>
</dbReference>
<organism evidence="1 2">
    <name type="scientific">Violaceomyces palustris</name>
    <dbReference type="NCBI Taxonomy" id="1673888"/>
    <lineage>
        <taxon>Eukaryota</taxon>
        <taxon>Fungi</taxon>
        <taxon>Dikarya</taxon>
        <taxon>Basidiomycota</taxon>
        <taxon>Ustilaginomycotina</taxon>
        <taxon>Ustilaginomycetes</taxon>
        <taxon>Violaceomycetales</taxon>
        <taxon>Violaceomycetaceae</taxon>
        <taxon>Violaceomyces</taxon>
    </lineage>
</organism>
<reference evidence="1 2" key="1">
    <citation type="journal article" date="2018" name="Mol. Biol. Evol.">
        <title>Broad Genomic Sampling Reveals a Smut Pathogenic Ancestry of the Fungal Clade Ustilaginomycotina.</title>
        <authorList>
            <person name="Kijpornyongpan T."/>
            <person name="Mondo S.J."/>
            <person name="Barry K."/>
            <person name="Sandor L."/>
            <person name="Lee J."/>
            <person name="Lipzen A."/>
            <person name="Pangilinan J."/>
            <person name="LaButti K."/>
            <person name="Hainaut M."/>
            <person name="Henrissat B."/>
            <person name="Grigoriev I.V."/>
            <person name="Spatafora J.W."/>
            <person name="Aime M.C."/>
        </authorList>
    </citation>
    <scope>NUCLEOTIDE SEQUENCE [LARGE SCALE GENOMIC DNA]</scope>
    <source>
        <strain evidence="1 2">SA 807</strain>
    </source>
</reference>
<dbReference type="Proteomes" id="UP000245626">
    <property type="component" value="Unassembled WGS sequence"/>
</dbReference>
<protein>
    <submittedName>
        <fullName evidence="1">Uncharacterized protein</fullName>
    </submittedName>
</protein>
<accession>A0ACD0P4S2</accession>
<evidence type="ECO:0000313" key="2">
    <source>
        <dbReference type="Proteomes" id="UP000245626"/>
    </source>
</evidence>
<keyword evidence="2" id="KW-1185">Reference proteome</keyword>
<gene>
    <name evidence="1" type="ORF">IE53DRAFT_384451</name>
</gene>
<proteinExistence type="predicted"/>
<evidence type="ECO:0000313" key="1">
    <source>
        <dbReference type="EMBL" id="PWN53066.1"/>
    </source>
</evidence>